<evidence type="ECO:0000313" key="1">
    <source>
        <dbReference type="EMBL" id="JAH88005.1"/>
    </source>
</evidence>
<organism evidence="1">
    <name type="scientific">Anguilla anguilla</name>
    <name type="common">European freshwater eel</name>
    <name type="synonym">Muraena anguilla</name>
    <dbReference type="NCBI Taxonomy" id="7936"/>
    <lineage>
        <taxon>Eukaryota</taxon>
        <taxon>Metazoa</taxon>
        <taxon>Chordata</taxon>
        <taxon>Craniata</taxon>
        <taxon>Vertebrata</taxon>
        <taxon>Euteleostomi</taxon>
        <taxon>Actinopterygii</taxon>
        <taxon>Neopterygii</taxon>
        <taxon>Teleostei</taxon>
        <taxon>Anguilliformes</taxon>
        <taxon>Anguillidae</taxon>
        <taxon>Anguilla</taxon>
    </lineage>
</organism>
<reference evidence="1" key="2">
    <citation type="journal article" date="2015" name="Fish Shellfish Immunol.">
        <title>Early steps in the European eel (Anguilla anguilla)-Vibrio vulnificus interaction in the gills: Role of the RtxA13 toxin.</title>
        <authorList>
            <person name="Callol A."/>
            <person name="Pajuelo D."/>
            <person name="Ebbesson L."/>
            <person name="Teles M."/>
            <person name="MacKenzie S."/>
            <person name="Amaro C."/>
        </authorList>
    </citation>
    <scope>NUCLEOTIDE SEQUENCE</scope>
</reference>
<dbReference type="AlphaFoldDB" id="A0A0E9WEK2"/>
<name>A0A0E9WEK2_ANGAN</name>
<dbReference type="EMBL" id="GBXM01020572">
    <property type="protein sequence ID" value="JAH88005.1"/>
    <property type="molecule type" value="Transcribed_RNA"/>
</dbReference>
<protein>
    <submittedName>
        <fullName evidence="1">Uncharacterized protein</fullName>
    </submittedName>
</protein>
<proteinExistence type="predicted"/>
<accession>A0A0E9WEK2</accession>
<reference evidence="1" key="1">
    <citation type="submission" date="2014-11" db="EMBL/GenBank/DDBJ databases">
        <authorList>
            <person name="Amaro Gonzalez C."/>
        </authorList>
    </citation>
    <scope>NUCLEOTIDE SEQUENCE</scope>
</reference>
<sequence>MEKEQKFALKFIIQNRGLTHVSPPDCDKTVGVKANIILHFLSSGVLIYQ</sequence>